<reference evidence="1 2" key="1">
    <citation type="journal article" date="2016" name="Genome Announc.">
        <title>Whole-Genome Sequence of Rummeliibacillus stabekisii Strain PP9 Isolated from Antarctic Soil.</title>
        <authorList>
            <person name="da Mota F.F."/>
            <person name="Vollu R.E."/>
            <person name="Jurelevicius D."/>
            <person name="Seldin L."/>
        </authorList>
    </citation>
    <scope>NUCLEOTIDE SEQUENCE [LARGE SCALE GENOMIC DNA]</scope>
    <source>
        <strain evidence="1 2">PP9</strain>
    </source>
</reference>
<dbReference type="KEGG" id="rst:ATY39_10075"/>
<dbReference type="RefSeq" id="WP_066789338.1">
    <property type="nucleotide sequence ID" value="NZ_BJVD01000004.1"/>
</dbReference>
<dbReference type="STRING" id="241244.ATY39_10075"/>
<evidence type="ECO:0000313" key="2">
    <source>
        <dbReference type="Proteomes" id="UP000076021"/>
    </source>
</evidence>
<protein>
    <submittedName>
        <fullName evidence="1">Uncharacterized protein</fullName>
    </submittedName>
</protein>
<organism evidence="1 2">
    <name type="scientific">Rummeliibacillus stabekisii</name>
    <dbReference type="NCBI Taxonomy" id="241244"/>
    <lineage>
        <taxon>Bacteria</taxon>
        <taxon>Bacillati</taxon>
        <taxon>Bacillota</taxon>
        <taxon>Bacilli</taxon>
        <taxon>Bacillales</taxon>
        <taxon>Caryophanaceae</taxon>
        <taxon>Rummeliibacillus</taxon>
    </lineage>
</organism>
<name>A0A143HE45_9BACL</name>
<dbReference type="EMBL" id="CP014806">
    <property type="protein sequence ID" value="AMW99755.1"/>
    <property type="molecule type" value="Genomic_DNA"/>
</dbReference>
<keyword evidence="2" id="KW-1185">Reference proteome</keyword>
<evidence type="ECO:0000313" key="1">
    <source>
        <dbReference type="EMBL" id="AMW99755.1"/>
    </source>
</evidence>
<reference evidence="2" key="2">
    <citation type="submission" date="2016-03" db="EMBL/GenBank/DDBJ databases">
        <authorList>
            <person name="Ploux O."/>
        </authorList>
    </citation>
    <scope>NUCLEOTIDE SEQUENCE [LARGE SCALE GENOMIC DNA]</scope>
    <source>
        <strain evidence="2">PP9</strain>
    </source>
</reference>
<dbReference type="Proteomes" id="UP000076021">
    <property type="component" value="Chromosome"/>
</dbReference>
<gene>
    <name evidence="1" type="ORF">ATY39_10075</name>
</gene>
<dbReference type="AlphaFoldDB" id="A0A143HE45"/>
<sequence>MEKRKRLLQGILVIAIIEILSFYFIGRDYLFINGLDNMIAYVVAGGIFFAVSYFLLVEVSNFRKKYILIGIAYVLLVIAPFVYKNHLPHFKVEDAEQIILRTEGGRVVKDRELGQTMLNYAGEEVYIIALKKDGKLKRFAFNPTTEKYFSITD</sequence>
<accession>A0A143HE45</accession>
<dbReference type="OrthoDB" id="2454154at2"/>
<proteinExistence type="predicted"/>